<feature type="binding site" evidence="13">
    <location>
        <begin position="56"/>
        <end position="63"/>
    </location>
    <ligand>
        <name>ATP</name>
        <dbReference type="ChEBI" id="CHEBI:30616"/>
    </ligand>
</feature>
<dbReference type="InterPro" id="IPR027417">
    <property type="entry name" value="P-loop_NTPase"/>
</dbReference>
<evidence type="ECO:0000256" key="2">
    <source>
        <dbReference type="ARBA" id="ARBA00004870"/>
    </source>
</evidence>
<comment type="pathway">
    <text evidence="2 13">Glycolipid biosynthesis; lipid IV(A) biosynthesis; lipid IV(A) from (3R)-3-hydroxytetradecanoyl-[acyl-carrier-protein] and UDP-N-acetyl-alpha-D-glucosamine: step 6/6.</text>
</comment>
<evidence type="ECO:0000313" key="15">
    <source>
        <dbReference type="Proteomes" id="UP001556653"/>
    </source>
</evidence>
<evidence type="ECO:0000256" key="12">
    <source>
        <dbReference type="ARBA" id="ARBA00029757"/>
    </source>
</evidence>
<dbReference type="Pfam" id="PF02606">
    <property type="entry name" value="LpxK"/>
    <property type="match status" value="1"/>
</dbReference>
<evidence type="ECO:0000256" key="1">
    <source>
        <dbReference type="ARBA" id="ARBA00002274"/>
    </source>
</evidence>
<evidence type="ECO:0000256" key="13">
    <source>
        <dbReference type="HAMAP-Rule" id="MF_00409"/>
    </source>
</evidence>
<evidence type="ECO:0000256" key="3">
    <source>
        <dbReference type="ARBA" id="ARBA00012071"/>
    </source>
</evidence>
<dbReference type="EC" id="2.7.1.130" evidence="3 13"/>
<dbReference type="Proteomes" id="UP001556653">
    <property type="component" value="Unassembled WGS sequence"/>
</dbReference>
<evidence type="ECO:0000256" key="8">
    <source>
        <dbReference type="ARBA" id="ARBA00022741"/>
    </source>
</evidence>
<proteinExistence type="inferred from homology"/>
<evidence type="ECO:0000256" key="5">
    <source>
        <dbReference type="ARBA" id="ARBA00022516"/>
    </source>
</evidence>
<evidence type="ECO:0000256" key="7">
    <source>
        <dbReference type="ARBA" id="ARBA00022679"/>
    </source>
</evidence>
<name>A0ABV3S7W0_9GAMM</name>
<dbReference type="InterPro" id="IPR003758">
    <property type="entry name" value="LpxK"/>
</dbReference>
<dbReference type="RefSeq" id="WP_367966699.1">
    <property type="nucleotide sequence ID" value="NZ_JBAKFJ010000001.1"/>
</dbReference>
<keyword evidence="5 13" id="KW-0444">Lipid biosynthesis</keyword>
<keyword evidence="8 13" id="KW-0547">Nucleotide-binding</keyword>
<accession>A0ABV3S7W0</accession>
<protein>
    <recommendedName>
        <fullName evidence="4 13">Tetraacyldisaccharide 4'-kinase</fullName>
        <ecNumber evidence="3 13">2.7.1.130</ecNumber>
    </recommendedName>
    <alternativeName>
        <fullName evidence="12 13">Lipid A 4'-kinase</fullName>
    </alternativeName>
</protein>
<dbReference type="PANTHER" id="PTHR42724:SF1">
    <property type="entry name" value="TETRAACYLDISACCHARIDE 4'-KINASE, MITOCHONDRIAL-RELATED"/>
    <property type="match status" value="1"/>
</dbReference>
<comment type="catalytic activity">
    <reaction evidence="13">
        <text>a lipid A disaccharide + ATP = a lipid IVA + ADP + H(+)</text>
        <dbReference type="Rhea" id="RHEA:67840"/>
        <dbReference type="ChEBI" id="CHEBI:15378"/>
        <dbReference type="ChEBI" id="CHEBI:30616"/>
        <dbReference type="ChEBI" id="CHEBI:176343"/>
        <dbReference type="ChEBI" id="CHEBI:176425"/>
        <dbReference type="ChEBI" id="CHEBI:456216"/>
        <dbReference type="EC" id="2.7.1.130"/>
    </reaction>
</comment>
<sequence length="333" mass="35600">MATDRYAAFWNRNGVGAVMLGPVEWLFRRAVTRRRARAATVAQWIDAPVVVVGNISVGGTGKTPLVHWLVETAAGMGFSPGIILRGHRGRVRGVMPVSADGDPRLVGDEAVLLARRTGRPVVIGADRPAAGRTLLNTAAVDLVISDDGLQHYALGRDVEIAVIDAGRVHGNGRCLPAGPLREPMDRLEEVDLVLGNGQWINGCGGMFEIVPEPLRALPGTEKAGDPPTPGCAVHAVAGIGNPERFFATLKAMGFLVHAHPLGDHHAFRPDDLRFEDDAPVIVTEKDAVKCRGMAPTNSWYLPVAARPDTETAVRLGELLGLARRRFLNRGTGS</sequence>
<comment type="function">
    <text evidence="1 13">Transfers the gamma-phosphate of ATP to the 4'-position of a tetraacyldisaccharide 1-phosphate intermediate (termed DS-1-P) to form tetraacyldisaccharide 1,4'-bis-phosphate (lipid IVA).</text>
</comment>
<keyword evidence="9 13" id="KW-0418">Kinase</keyword>
<keyword evidence="7 13" id="KW-0808">Transferase</keyword>
<organism evidence="14 15">
    <name type="scientific">Spiribacter onubensis</name>
    <dbReference type="NCBI Taxonomy" id="3122420"/>
    <lineage>
        <taxon>Bacteria</taxon>
        <taxon>Pseudomonadati</taxon>
        <taxon>Pseudomonadota</taxon>
        <taxon>Gammaproteobacteria</taxon>
        <taxon>Chromatiales</taxon>
        <taxon>Ectothiorhodospiraceae</taxon>
        <taxon>Spiribacter</taxon>
    </lineage>
</organism>
<keyword evidence="15" id="KW-1185">Reference proteome</keyword>
<evidence type="ECO:0000313" key="14">
    <source>
        <dbReference type="EMBL" id="MEX0386223.1"/>
    </source>
</evidence>
<evidence type="ECO:0000256" key="6">
    <source>
        <dbReference type="ARBA" id="ARBA00022556"/>
    </source>
</evidence>
<keyword evidence="6 13" id="KW-0441">Lipid A biosynthesis</keyword>
<evidence type="ECO:0000256" key="4">
    <source>
        <dbReference type="ARBA" id="ARBA00016436"/>
    </source>
</evidence>
<keyword evidence="11 13" id="KW-0443">Lipid metabolism</keyword>
<comment type="caution">
    <text evidence="14">The sequence shown here is derived from an EMBL/GenBank/DDBJ whole genome shotgun (WGS) entry which is preliminary data.</text>
</comment>
<evidence type="ECO:0000256" key="10">
    <source>
        <dbReference type="ARBA" id="ARBA00022840"/>
    </source>
</evidence>
<dbReference type="GO" id="GO:0009029">
    <property type="term" value="F:lipid-A 4'-kinase activity"/>
    <property type="evidence" value="ECO:0007669"/>
    <property type="project" value="UniProtKB-EC"/>
</dbReference>
<dbReference type="SUPFAM" id="SSF52540">
    <property type="entry name" value="P-loop containing nucleoside triphosphate hydrolases"/>
    <property type="match status" value="1"/>
</dbReference>
<evidence type="ECO:0000256" key="9">
    <source>
        <dbReference type="ARBA" id="ARBA00022777"/>
    </source>
</evidence>
<dbReference type="HAMAP" id="MF_00409">
    <property type="entry name" value="LpxK"/>
    <property type="match status" value="1"/>
</dbReference>
<gene>
    <name evidence="13 14" type="primary">lpxK</name>
    <name evidence="14" type="ORF">V6X64_04315</name>
</gene>
<evidence type="ECO:0000256" key="11">
    <source>
        <dbReference type="ARBA" id="ARBA00023098"/>
    </source>
</evidence>
<keyword evidence="10 13" id="KW-0067">ATP-binding</keyword>
<comment type="similarity">
    <text evidence="13">Belongs to the LpxK family.</text>
</comment>
<dbReference type="PANTHER" id="PTHR42724">
    <property type="entry name" value="TETRAACYLDISACCHARIDE 4'-KINASE"/>
    <property type="match status" value="1"/>
</dbReference>
<dbReference type="NCBIfam" id="TIGR00682">
    <property type="entry name" value="lpxK"/>
    <property type="match status" value="1"/>
</dbReference>
<dbReference type="EMBL" id="JBAKFJ010000001">
    <property type="protein sequence ID" value="MEX0386223.1"/>
    <property type="molecule type" value="Genomic_DNA"/>
</dbReference>
<reference evidence="14 15" key="1">
    <citation type="submission" date="2024-02" db="EMBL/GenBank/DDBJ databases">
        <title>New especies of Spiribacter isolated from saline water.</title>
        <authorList>
            <person name="Leon M.J."/>
            <person name="De La Haba R."/>
            <person name="Sanchez-Porro C."/>
            <person name="Ventosa A."/>
        </authorList>
    </citation>
    <scope>NUCLEOTIDE SEQUENCE [LARGE SCALE GENOMIC DNA]</scope>
    <source>
        <strain evidence="15">ag22IC4-227</strain>
    </source>
</reference>